<dbReference type="AlphaFoldDB" id="A0A437P8Y7"/>
<dbReference type="RefSeq" id="WP_127728683.1">
    <property type="nucleotide sequence ID" value="NZ_SACP01000008.1"/>
</dbReference>
<keyword evidence="2" id="KW-1185">Reference proteome</keyword>
<reference evidence="1 2" key="1">
    <citation type="submission" date="2019-01" db="EMBL/GenBank/DDBJ databases">
        <authorList>
            <person name="Chen W.-M."/>
        </authorList>
    </citation>
    <scope>NUCLEOTIDE SEQUENCE [LARGE SCALE GENOMIC DNA]</scope>
    <source>
        <strain evidence="1 2">TER-1</strain>
    </source>
</reference>
<sequence length="581" mass="60533">MLVYGDVIREEPVGEVIDRIAAALRGLPGRPAGLDRHAALAGLLLDASGLAQGLADAAFAENGGRDGTGGAPEAAGLLVAGLARSVWASWRSGFAEQPAPGLDGLAGLARASTPATVAVRLPEGHAFYAVYPEGHAVAARASGLPAATRVVGIRSIGTSLGAMVAAGISAAPPVTVRPTGHPFARRLSLSPAAETRLLGAPGYAVADEGPGLSGSSFGAVADALEDRGVAPGRIAFFPSHGGAPGPRASERHRARWERAARHWIGFDDLILHAETPAHRLATWAAGLLGPLDGPLGDLSGGAWRRRVLSDEADWPGTCGWQERRKFVAAAGGRTWLLRFAGLGREGERKLARARALAAAGFTPEPAGLLHGFLVERWHGEARPLDPSRADPAALAARVGAYLGFRARCFPAAAPGAGLDRLMEMARHNAGAALGAGIVRRFDRWSPGDLRRLAHAVRPVETDNRMQPWEWRVLPDGRILKTDALDHHAGHDLVGCQDVAWDVVGAEAELGLPAERLAARVAEAAGRAPDPALLALLRPCYRAFRLGALAMAADGADPAEAGRLRREAESHAARLATILDGG</sequence>
<proteinExistence type="predicted"/>
<organism evidence="1 2">
    <name type="scientific">Methylobacterium oryzihabitans</name>
    <dbReference type="NCBI Taxonomy" id="2499852"/>
    <lineage>
        <taxon>Bacteria</taxon>
        <taxon>Pseudomonadati</taxon>
        <taxon>Pseudomonadota</taxon>
        <taxon>Alphaproteobacteria</taxon>
        <taxon>Hyphomicrobiales</taxon>
        <taxon>Methylobacteriaceae</taxon>
        <taxon>Methylobacterium</taxon>
    </lineage>
</organism>
<evidence type="ECO:0000313" key="1">
    <source>
        <dbReference type="EMBL" id="RVU18740.1"/>
    </source>
</evidence>
<dbReference type="EMBL" id="SACP01000008">
    <property type="protein sequence ID" value="RVU18740.1"/>
    <property type="molecule type" value="Genomic_DNA"/>
</dbReference>
<accession>A0A437P8Y7</accession>
<comment type="caution">
    <text evidence="1">The sequence shown here is derived from an EMBL/GenBank/DDBJ whole genome shotgun (WGS) entry which is preliminary data.</text>
</comment>
<dbReference type="OrthoDB" id="7592571at2"/>
<dbReference type="Proteomes" id="UP000286997">
    <property type="component" value="Unassembled WGS sequence"/>
</dbReference>
<evidence type="ECO:0000313" key="2">
    <source>
        <dbReference type="Proteomes" id="UP000286997"/>
    </source>
</evidence>
<name>A0A437P8Y7_9HYPH</name>
<protein>
    <submittedName>
        <fullName evidence="1">Uncharacterized protein</fullName>
    </submittedName>
</protein>
<gene>
    <name evidence="1" type="ORF">EOE48_10175</name>
</gene>